<feature type="compositionally biased region" description="Basic and acidic residues" evidence="11">
    <location>
        <begin position="520"/>
        <end position="536"/>
    </location>
</feature>
<evidence type="ECO:0000256" key="4">
    <source>
        <dbReference type="ARBA" id="ARBA00022701"/>
    </source>
</evidence>
<feature type="region of interest" description="Disordered" evidence="11">
    <location>
        <begin position="57"/>
        <end position="103"/>
    </location>
</feature>
<comment type="subcellular location">
    <subcellularLocation>
        <location evidence="1 10">Cytoplasm</location>
        <location evidence="1 10">Cytoskeleton</location>
    </subcellularLocation>
</comment>
<feature type="region of interest" description="Disordered" evidence="11">
    <location>
        <begin position="304"/>
        <end position="352"/>
    </location>
</feature>
<evidence type="ECO:0000313" key="13">
    <source>
        <dbReference type="Proteomes" id="UP000728185"/>
    </source>
</evidence>
<feature type="compositionally biased region" description="Polar residues" evidence="11">
    <location>
        <begin position="549"/>
        <end position="564"/>
    </location>
</feature>
<gene>
    <name evidence="12" type="ORF">FBUS_06435</name>
</gene>
<dbReference type="GO" id="GO:0007018">
    <property type="term" value="P:microtubule-based movement"/>
    <property type="evidence" value="ECO:0007669"/>
    <property type="project" value="InterPro"/>
</dbReference>
<keyword evidence="2 10" id="KW-0813">Transport</keyword>
<reference evidence="12" key="1">
    <citation type="submission" date="2019-05" db="EMBL/GenBank/DDBJ databases">
        <title>Annotation for the trematode Fasciolopsis buski.</title>
        <authorList>
            <person name="Choi Y.-J."/>
        </authorList>
    </citation>
    <scope>NUCLEOTIDE SEQUENCE</scope>
    <source>
        <strain evidence="12">HT</strain>
        <tissue evidence="12">Whole worm</tissue>
    </source>
</reference>
<comment type="function">
    <text evidence="10">Acts as one of several non-catalytic accessory components of the cytoplasmic dynein 1 complex that are thought to be involved in linking dynein to cargos and to adapter proteins that regulate dynein function. Cytoplasmic dynein 1 acts as a motor for the intracellular retrograde motility of vesicles and organelles along microtubules. May play a role in binding dynein to membranous organelles or chromosomes.</text>
</comment>
<feature type="compositionally biased region" description="Low complexity" evidence="11">
    <location>
        <begin position="334"/>
        <end position="349"/>
    </location>
</feature>
<name>A0A8E0RJT4_9TREM</name>
<accession>A0A8E0RJT4</accession>
<feature type="compositionally biased region" description="Polar residues" evidence="11">
    <location>
        <begin position="482"/>
        <end position="492"/>
    </location>
</feature>
<dbReference type="PANTHER" id="PTHR12688:SF0">
    <property type="entry name" value="DYNEIN LIGHT INTERMEDIATE CHAIN"/>
    <property type="match status" value="1"/>
</dbReference>
<dbReference type="AlphaFoldDB" id="A0A8E0RJT4"/>
<feature type="compositionally biased region" description="Polar residues" evidence="11">
    <location>
        <begin position="304"/>
        <end position="333"/>
    </location>
</feature>
<dbReference type="InterPro" id="IPR008467">
    <property type="entry name" value="Dynein1_light_intermed_chain"/>
</dbReference>
<dbReference type="Proteomes" id="UP000728185">
    <property type="component" value="Unassembled WGS sequence"/>
</dbReference>
<evidence type="ECO:0000256" key="5">
    <source>
        <dbReference type="ARBA" id="ARBA00022741"/>
    </source>
</evidence>
<feature type="compositionally biased region" description="Low complexity" evidence="11">
    <location>
        <begin position="597"/>
        <end position="620"/>
    </location>
</feature>
<feature type="compositionally biased region" description="Basic and acidic residues" evidence="11">
    <location>
        <begin position="678"/>
        <end position="699"/>
    </location>
</feature>
<keyword evidence="4 10" id="KW-0493">Microtubule</keyword>
<dbReference type="GO" id="GO:0005874">
    <property type="term" value="C:microtubule"/>
    <property type="evidence" value="ECO:0007669"/>
    <property type="project" value="UniProtKB-KW"/>
</dbReference>
<feature type="compositionally biased region" description="Polar residues" evidence="11">
    <location>
        <begin position="574"/>
        <end position="585"/>
    </location>
</feature>
<dbReference type="GO" id="GO:0005868">
    <property type="term" value="C:cytoplasmic dynein complex"/>
    <property type="evidence" value="ECO:0007669"/>
    <property type="project" value="UniProtKB-UniRule"/>
</dbReference>
<keyword evidence="3 10" id="KW-0963">Cytoplasm</keyword>
<comment type="caution">
    <text evidence="12">The sequence shown here is derived from an EMBL/GenBank/DDBJ whole genome shotgun (WGS) entry which is preliminary data.</text>
</comment>
<dbReference type="InterPro" id="IPR022780">
    <property type="entry name" value="Dynein_light_int_chain"/>
</dbReference>
<evidence type="ECO:0000256" key="1">
    <source>
        <dbReference type="ARBA" id="ARBA00004245"/>
    </source>
</evidence>
<feature type="compositionally biased region" description="Polar residues" evidence="11">
    <location>
        <begin position="391"/>
        <end position="401"/>
    </location>
</feature>
<feature type="compositionally biased region" description="Basic and acidic residues" evidence="11">
    <location>
        <begin position="459"/>
        <end position="481"/>
    </location>
</feature>
<evidence type="ECO:0000256" key="3">
    <source>
        <dbReference type="ARBA" id="ARBA00022490"/>
    </source>
</evidence>
<dbReference type="EMBL" id="LUCM01010789">
    <property type="protein sequence ID" value="KAA0184975.1"/>
    <property type="molecule type" value="Genomic_DNA"/>
</dbReference>
<keyword evidence="9 10" id="KW-0206">Cytoskeleton</keyword>
<keyword evidence="8 10" id="KW-0505">Motor protein</keyword>
<sequence>MLLICVSLADPWSILNELQMWLRIVQQHVARLKLAPGELQALRCSIKTQFRSYIDPAGGNASKEDGDENGIKGPHPNAAQQRGRRGSHSVAPTEGNTAWPYSPLHPLTLPNGETVENDSELTSGTDEIAENPIGVPLVVVLTKVDCFTQLEDECKFTDEHLDAIQYHIRQLCLRCILCDEASLIYTSTKEAINTDLLFRYLKHRLYDLPFSTSACLIDPVAVFIPSGWDNEHRLELLRKNLPESVASGKFGSNFPRSSKVRSKLASRGKISPTDSSARADDSLLLQAAEDEQTFLARIQLQLQQMQTPSPGGGSSLSKIGSEMTSPISLPGNVTSRTGTISSGGQQTSSNLTDKEAVLSSFFNSLLTRKNLSNESTPTSPAPPSTSGLGNGNTSEQRQISGATKKISLISSRAAQEPVGLAATEGDKGKSLKSDLPPSRTISEPGASDGTQEQQNRLVVIEKQKQDMSAVKERAVERKTDATAKNSPSNSAVKSAGEMKSAELNAITMNDTKVSGSAIKKKNDNPPEDKKPGHSKDPSVQLESIDKPGNQENSISHGEIQNVTAKPQKKPIPKSTVNSSPGSQPVTFEIMPSGSRTSEGNQSSQESTNQSSSNSNSNSESIMKTQRKSIINNLQKPKLASTVAEEQQKKSAKSSGPEIKPKEPSITAQKLVKQTELAKTAKEEPNRPGQKESIDKGTEE</sequence>
<protein>
    <recommendedName>
        <fullName evidence="10">Dynein light intermediate chain</fullName>
    </recommendedName>
</protein>
<evidence type="ECO:0000313" key="12">
    <source>
        <dbReference type="EMBL" id="KAA0184975.1"/>
    </source>
</evidence>
<evidence type="ECO:0000256" key="6">
    <source>
        <dbReference type="ARBA" id="ARBA00022840"/>
    </source>
</evidence>
<dbReference type="GO" id="GO:0045504">
    <property type="term" value="F:dynein heavy chain binding"/>
    <property type="evidence" value="ECO:0007669"/>
    <property type="project" value="TreeGrafter"/>
</dbReference>
<feature type="compositionally biased region" description="Polar residues" evidence="11">
    <location>
        <begin position="621"/>
        <end position="634"/>
    </location>
</feature>
<dbReference type="Pfam" id="PF05783">
    <property type="entry name" value="DLIC"/>
    <property type="match status" value="2"/>
</dbReference>
<dbReference type="PANTHER" id="PTHR12688">
    <property type="entry name" value="DYNEIN LIGHT INTERMEDIATE CHAIN"/>
    <property type="match status" value="1"/>
</dbReference>
<feature type="region of interest" description="Disordered" evidence="11">
    <location>
        <begin position="369"/>
        <end position="699"/>
    </location>
</feature>
<evidence type="ECO:0000256" key="8">
    <source>
        <dbReference type="ARBA" id="ARBA00023175"/>
    </source>
</evidence>
<evidence type="ECO:0000256" key="7">
    <source>
        <dbReference type="ARBA" id="ARBA00023017"/>
    </source>
</evidence>
<evidence type="ECO:0000256" key="11">
    <source>
        <dbReference type="SAM" id="MobiDB-lite"/>
    </source>
</evidence>
<comment type="similarity">
    <text evidence="10">Belongs to the dynein light intermediate chain family.</text>
</comment>
<keyword evidence="6 10" id="KW-0067">ATP-binding</keyword>
<dbReference type="OrthoDB" id="27603at2759"/>
<keyword evidence="13" id="KW-1185">Reference proteome</keyword>
<dbReference type="GO" id="GO:0005524">
    <property type="term" value="F:ATP binding"/>
    <property type="evidence" value="ECO:0007669"/>
    <property type="project" value="UniProtKB-KW"/>
</dbReference>
<keyword evidence="5 10" id="KW-0547">Nucleotide-binding</keyword>
<evidence type="ECO:0000256" key="9">
    <source>
        <dbReference type="ARBA" id="ARBA00023212"/>
    </source>
</evidence>
<comment type="subunit">
    <text evidence="10">Homodimer. The cytoplasmic dynein 1 complex consists of two catalytic heavy chains (HCs) and a number of non-catalytic subunits presented by intermediate chains (ICs).</text>
</comment>
<evidence type="ECO:0000256" key="2">
    <source>
        <dbReference type="ARBA" id="ARBA00022448"/>
    </source>
</evidence>
<dbReference type="GO" id="GO:0005813">
    <property type="term" value="C:centrosome"/>
    <property type="evidence" value="ECO:0007669"/>
    <property type="project" value="TreeGrafter"/>
</dbReference>
<proteinExistence type="inferred from homology"/>
<dbReference type="GO" id="GO:0000226">
    <property type="term" value="P:microtubule cytoskeleton organization"/>
    <property type="evidence" value="ECO:0007669"/>
    <property type="project" value="TreeGrafter"/>
</dbReference>
<evidence type="ECO:0000256" key="10">
    <source>
        <dbReference type="RuleBase" id="RU366047"/>
    </source>
</evidence>
<keyword evidence="7 10" id="KW-0243">Dynein</keyword>
<organism evidence="12 13">
    <name type="scientific">Fasciolopsis buskii</name>
    <dbReference type="NCBI Taxonomy" id="27845"/>
    <lineage>
        <taxon>Eukaryota</taxon>
        <taxon>Metazoa</taxon>
        <taxon>Spiralia</taxon>
        <taxon>Lophotrochozoa</taxon>
        <taxon>Platyhelminthes</taxon>
        <taxon>Trematoda</taxon>
        <taxon>Digenea</taxon>
        <taxon>Plagiorchiida</taxon>
        <taxon>Echinostomata</taxon>
        <taxon>Echinostomatoidea</taxon>
        <taxon>Fasciolidae</taxon>
        <taxon>Fasciolopsis</taxon>
    </lineage>
</organism>